<keyword evidence="4" id="KW-0964">Secreted</keyword>
<dbReference type="InterPro" id="IPR011252">
    <property type="entry name" value="Fibrogen-bd_dom1"/>
</dbReference>
<comment type="similarity">
    <text evidence="2">Belongs to the serine-aspartate repeat-containing protein (SDr) family.</text>
</comment>
<keyword evidence="13" id="KW-1185">Reference proteome</keyword>
<dbReference type="InterPro" id="IPR041171">
    <property type="entry name" value="SDR_Ig"/>
</dbReference>
<proteinExistence type="inferred from homology"/>
<organism evidence="12 13">
    <name type="scientific">Saccharibacillus endophyticus</name>
    <dbReference type="NCBI Taxonomy" id="2060666"/>
    <lineage>
        <taxon>Bacteria</taxon>
        <taxon>Bacillati</taxon>
        <taxon>Bacillota</taxon>
        <taxon>Bacilli</taxon>
        <taxon>Bacillales</taxon>
        <taxon>Paenibacillaceae</taxon>
        <taxon>Saccharibacillus</taxon>
    </lineage>
</organism>
<dbReference type="RefSeq" id="WP_172247493.1">
    <property type="nucleotide sequence ID" value="NZ_BMDD01000002.1"/>
</dbReference>
<evidence type="ECO:0000259" key="9">
    <source>
        <dbReference type="Pfam" id="PF05737"/>
    </source>
</evidence>
<dbReference type="EMBL" id="BMDD01000002">
    <property type="protein sequence ID" value="GGH77560.1"/>
    <property type="molecule type" value="Genomic_DNA"/>
</dbReference>
<feature type="region of interest" description="Disordered" evidence="7">
    <location>
        <begin position="39"/>
        <end position="131"/>
    </location>
</feature>
<dbReference type="Gene3D" id="2.60.40.740">
    <property type="match status" value="5"/>
</dbReference>
<dbReference type="InterPro" id="IPR013783">
    <property type="entry name" value="Ig-like_fold"/>
</dbReference>
<evidence type="ECO:0000256" key="5">
    <source>
        <dbReference type="ARBA" id="ARBA00022729"/>
    </source>
</evidence>
<evidence type="ECO:0000259" key="10">
    <source>
        <dbReference type="Pfam" id="PF17802"/>
    </source>
</evidence>
<accession>A0ABQ1ZTV6</accession>
<feature type="region of interest" description="Disordered" evidence="7">
    <location>
        <begin position="1100"/>
        <end position="1184"/>
    </location>
</feature>
<dbReference type="Pfam" id="PF17802">
    <property type="entry name" value="SpaA"/>
    <property type="match status" value="1"/>
</dbReference>
<evidence type="ECO:0000256" key="1">
    <source>
        <dbReference type="ARBA" id="ARBA00004168"/>
    </source>
</evidence>
<dbReference type="PANTHER" id="PTHR36108">
    <property type="entry name" value="COLOSSIN-B-RELATED"/>
    <property type="match status" value="1"/>
</dbReference>
<comment type="caution">
    <text evidence="12">The sequence shown here is derived from an EMBL/GenBank/DDBJ whole genome shotgun (WGS) entry which is preliminary data.</text>
</comment>
<name>A0ABQ1ZTV6_9BACL</name>
<evidence type="ECO:0000256" key="7">
    <source>
        <dbReference type="SAM" id="MobiDB-lite"/>
    </source>
</evidence>
<dbReference type="Pfam" id="PF17961">
    <property type="entry name" value="Big_8"/>
    <property type="match status" value="1"/>
</dbReference>
<protein>
    <recommendedName>
        <fullName evidence="14">Gram-positive cocci surface proteins LPxTG domain-containing protein</fullName>
    </recommendedName>
</protein>
<feature type="domain" description="SpaA-like prealbumin fold" evidence="10">
    <location>
        <begin position="1026"/>
        <end position="1102"/>
    </location>
</feature>
<keyword evidence="6" id="KW-0572">Peptidoglycan-anchor</keyword>
<sequence>MKRRVSLLLIGLLFVVQILQGFGFAGIASAEETAATIEQSATAEQANTAGSIDVAPEDTGIAPNTQGQEDSELPVPEETGTEESTTGNPASDELGEEDADALPDEDVANEEKDTDAETQAEEAAEERPAQAIEKNLIDSVSLTIMNGQGEFIAYDPDTLYEQNAVIDLAYTWSIPDDHEYQAGDWYEFELPKEFVLERDLQGELKFGSDSVGTFEMSKSDRKIKMTFNDFIKDYNNIKGELFARTTFNLQEFSSGKETTVVFPVNENLPPFTFKIKSAVKESIEKKGEVDKKFAGRVITWTVDFNKTQENVANAVLNDPIQTGLELDKSSVEIYKLNVGLDGSVSQGEQVSSMIPEDGSDLVLKFGTIDSAYRVVYKTNITENVEGEQIYTNTATLDGDGLAEPPTATATVSTSFGKLLDKTYVDNSYNSVKQSATWKIYYNYGLNTIAEADAVLKDTFDGQQKLVDGANGITVYRIDAPAKNGDESGKIKVDLNDAYTVDESSDGFELRFKGDVTSAYMIEYSTQAINPVYNNDGQFVNTVESGGKTASDEVGTGQVYGIKNYVDKSANYVDKTIGWKIEINKNDPKRTMENVKIQDTFTNRGLELVENSFVIEGPDGELKEGDDYTFALRNDAQGNPEGFDIVFIGNHATTSDSYTLTYLTKFDTDRLSSGKTKFLNDAVVTWADESGSHTVNTGDDFEPNAKALNNGYKSGSYNAINKKISWTIGVNYNLKEVDSASIVDTLTHGQKPDLSSIRVHEMRIDAKDSSGNKIAAGDLVKDTEYTVGYVPAVDYDPATDTVSGTLTVTFKNAIPAGKGYILTFDTSLENLVTTASIPNTAVLNSGTNPVSKQLKASASVATGGEFVKKEGKQDAEDEDVIDWTIWINRGQSTVDKAVLEDRPSANQLFMKDLDTFKLYATKVSEKGVVTKDDSRMLERGKDYTIEFKTDQNGAETFTLNFLRTITTAYVLEYQTLTTAQSGVEVFNNAVFSGENARKISGTDEGKVKVMRSVGGGTGSGENYRLTVLKVQEGSESTVLAGAEFKLERVRKGKISLIGIQTTDSEGKIEFNNLLLGDYLLTETKAPAGYVLDDEPLPLTIKSVGDGGEANNLRTVTNQKNPEPPVTPPGPPVTPEPPVTPPGPPITPETPETPPGPPITPPETPVDPPVTPPVDPAPETPTPKPPGLYFPQLPLPTPLIVLPEDGTPSGGLEVDPDPVTPTPEAPIVPEAPVEVPSAVQPVPQPVPDDDLNLLDETPRGGLDINPDPSVPDVPTQSTDSSVPSGSPEFTNGLLPQTGETGAFPMRALGFAMILVGAIGFTLIRKKKLNEQK</sequence>
<dbReference type="SUPFAM" id="SSF49478">
    <property type="entry name" value="Cna protein B-type domain"/>
    <property type="match status" value="1"/>
</dbReference>
<feature type="domain" description="Collagen binding" evidence="9">
    <location>
        <begin position="709"/>
        <end position="845"/>
    </location>
</feature>
<keyword evidence="8" id="KW-1133">Transmembrane helix</keyword>
<feature type="compositionally biased region" description="Polar residues" evidence="7">
    <location>
        <begin position="1110"/>
        <end position="1119"/>
    </location>
</feature>
<evidence type="ECO:0000256" key="3">
    <source>
        <dbReference type="ARBA" id="ARBA00022512"/>
    </source>
</evidence>
<feature type="compositionally biased region" description="Pro residues" evidence="7">
    <location>
        <begin position="1120"/>
        <end position="1184"/>
    </location>
</feature>
<feature type="domain" description="Collagen binding" evidence="9">
    <location>
        <begin position="864"/>
        <end position="997"/>
    </location>
</feature>
<dbReference type="InterPro" id="IPR008456">
    <property type="entry name" value="Collagen-bd_dom"/>
</dbReference>
<evidence type="ECO:0000259" key="11">
    <source>
        <dbReference type="Pfam" id="PF17961"/>
    </source>
</evidence>
<feature type="region of interest" description="Disordered" evidence="7">
    <location>
        <begin position="1202"/>
        <end position="1295"/>
    </location>
</feature>
<evidence type="ECO:0000256" key="8">
    <source>
        <dbReference type="SAM" id="Phobius"/>
    </source>
</evidence>
<feature type="compositionally biased region" description="Acidic residues" evidence="7">
    <location>
        <begin position="93"/>
        <end position="124"/>
    </location>
</feature>
<dbReference type="NCBIfam" id="TIGR01167">
    <property type="entry name" value="LPXTG_anchor"/>
    <property type="match status" value="1"/>
</dbReference>
<keyword evidence="8" id="KW-0472">Membrane</keyword>
<dbReference type="PANTHER" id="PTHR36108:SF13">
    <property type="entry name" value="COLOSSIN-B-RELATED"/>
    <property type="match status" value="1"/>
</dbReference>
<feature type="compositionally biased region" description="Polar residues" evidence="7">
    <location>
        <begin position="1272"/>
        <end position="1295"/>
    </location>
</feature>
<comment type="subcellular location">
    <subcellularLocation>
        <location evidence="1">Secreted</location>
        <location evidence="1">Cell wall</location>
        <topology evidence="1">Peptidoglycan-anchor</topology>
    </subcellularLocation>
</comment>
<evidence type="ECO:0000256" key="2">
    <source>
        <dbReference type="ARBA" id="ARBA00007257"/>
    </source>
</evidence>
<keyword evidence="5" id="KW-0732">Signal</keyword>
<dbReference type="Pfam" id="PF05737">
    <property type="entry name" value="Collagen_bind"/>
    <property type="match status" value="4"/>
</dbReference>
<feature type="domain" description="Collagen binding" evidence="9">
    <location>
        <begin position="281"/>
        <end position="401"/>
    </location>
</feature>
<dbReference type="InterPro" id="IPR041033">
    <property type="entry name" value="SpaA_PFL_dom_1"/>
</dbReference>
<feature type="domain" description="Collagen binding" evidence="9">
    <location>
        <begin position="432"/>
        <end position="540"/>
    </location>
</feature>
<evidence type="ECO:0000313" key="13">
    <source>
        <dbReference type="Proteomes" id="UP000605427"/>
    </source>
</evidence>
<reference evidence="13" key="1">
    <citation type="journal article" date="2019" name="Int. J. Syst. Evol. Microbiol.">
        <title>The Global Catalogue of Microorganisms (GCM) 10K type strain sequencing project: providing services to taxonomists for standard genome sequencing and annotation.</title>
        <authorList>
            <consortium name="The Broad Institute Genomics Platform"/>
            <consortium name="The Broad Institute Genome Sequencing Center for Infectious Disease"/>
            <person name="Wu L."/>
            <person name="Ma J."/>
        </authorList>
    </citation>
    <scope>NUCLEOTIDE SEQUENCE [LARGE SCALE GENOMIC DNA]</scope>
    <source>
        <strain evidence="13">CCM 8702</strain>
    </source>
</reference>
<evidence type="ECO:0000256" key="6">
    <source>
        <dbReference type="ARBA" id="ARBA00023088"/>
    </source>
</evidence>
<dbReference type="SUPFAM" id="SSF49401">
    <property type="entry name" value="Bacterial adhesins"/>
    <property type="match status" value="6"/>
</dbReference>
<gene>
    <name evidence="12" type="ORF">GCM10007362_21500</name>
</gene>
<evidence type="ECO:0008006" key="14">
    <source>
        <dbReference type="Google" id="ProtNLM"/>
    </source>
</evidence>
<keyword evidence="8" id="KW-0812">Transmembrane</keyword>
<feature type="domain" description="SDR-like Ig" evidence="11">
    <location>
        <begin position="162"/>
        <end position="251"/>
    </location>
</feature>
<evidence type="ECO:0000256" key="4">
    <source>
        <dbReference type="ARBA" id="ARBA00022525"/>
    </source>
</evidence>
<feature type="transmembrane region" description="Helical" evidence="8">
    <location>
        <begin position="1301"/>
        <end position="1321"/>
    </location>
</feature>
<dbReference type="Proteomes" id="UP000605427">
    <property type="component" value="Unassembled WGS sequence"/>
</dbReference>
<dbReference type="InterPro" id="IPR008966">
    <property type="entry name" value="Adhesion_dom_sf"/>
</dbReference>
<dbReference type="Gene3D" id="2.60.40.1280">
    <property type="match status" value="1"/>
</dbReference>
<feature type="compositionally biased region" description="Low complexity" evidence="7">
    <location>
        <begin position="1225"/>
        <end position="1239"/>
    </location>
</feature>
<keyword evidence="3" id="KW-0134">Cell wall</keyword>
<dbReference type="Gene3D" id="2.60.40.10">
    <property type="entry name" value="Immunoglobulins"/>
    <property type="match status" value="1"/>
</dbReference>
<evidence type="ECO:0000313" key="12">
    <source>
        <dbReference type="EMBL" id="GGH77560.1"/>
    </source>
</evidence>